<comment type="caution">
    <text evidence="2">The sequence shown here is derived from an EMBL/GenBank/DDBJ whole genome shotgun (WGS) entry which is preliminary data.</text>
</comment>
<dbReference type="Gene3D" id="1.10.260.40">
    <property type="entry name" value="lambda repressor-like DNA-binding domains"/>
    <property type="match status" value="1"/>
</dbReference>
<dbReference type="GO" id="GO:0003677">
    <property type="term" value="F:DNA binding"/>
    <property type="evidence" value="ECO:0007669"/>
    <property type="project" value="InterPro"/>
</dbReference>
<evidence type="ECO:0000313" key="2">
    <source>
        <dbReference type="EMBL" id="RKF12840.1"/>
    </source>
</evidence>
<dbReference type="Proteomes" id="UP000281128">
    <property type="component" value="Unassembled WGS sequence"/>
</dbReference>
<dbReference type="EMBL" id="RAPE01000005">
    <property type="protein sequence ID" value="RKF12840.1"/>
    <property type="molecule type" value="Genomic_DNA"/>
</dbReference>
<dbReference type="AlphaFoldDB" id="A0A3A8B428"/>
<reference evidence="2 3" key="1">
    <citation type="submission" date="2018-09" db="EMBL/GenBank/DDBJ databases">
        <title>Roseovarius spongiae sp. nov., isolated from a marine sponge.</title>
        <authorList>
            <person name="Zhuang L."/>
            <person name="Luo L."/>
        </authorList>
    </citation>
    <scope>NUCLEOTIDE SEQUENCE [LARGE SCALE GENOMIC DNA]</scope>
    <source>
        <strain evidence="2 3">HN-E21</strain>
    </source>
</reference>
<protein>
    <submittedName>
        <fullName evidence="2">XRE family transcriptional regulator</fullName>
    </submittedName>
</protein>
<dbReference type="InterPro" id="IPR010982">
    <property type="entry name" value="Lambda_DNA-bd_dom_sf"/>
</dbReference>
<sequence>MPKKPHQDTKLAKYIERRVLELKSKKSQLEIANAAGFKNPNMVTMIKLGSSKLALDRVPSMARALECDPAFLMRLALEQAVGDTAAQAILEIFGTAVTANERAWLEEIRDASGNSDPRMTSRSSTALRSIFRR</sequence>
<accession>A0A3A8B428</accession>
<gene>
    <name evidence="2" type="ORF">D6850_15115</name>
</gene>
<feature type="region of interest" description="Disordered" evidence="1">
    <location>
        <begin position="111"/>
        <end position="133"/>
    </location>
</feature>
<evidence type="ECO:0000256" key="1">
    <source>
        <dbReference type="SAM" id="MobiDB-lite"/>
    </source>
</evidence>
<dbReference type="RefSeq" id="WP_121168455.1">
    <property type="nucleotide sequence ID" value="NZ_RAPE01000005.1"/>
</dbReference>
<organism evidence="2 3">
    <name type="scientific">Roseovarius spongiae</name>
    <dbReference type="NCBI Taxonomy" id="2320272"/>
    <lineage>
        <taxon>Bacteria</taxon>
        <taxon>Pseudomonadati</taxon>
        <taxon>Pseudomonadota</taxon>
        <taxon>Alphaproteobacteria</taxon>
        <taxon>Rhodobacterales</taxon>
        <taxon>Roseobacteraceae</taxon>
        <taxon>Roseovarius</taxon>
    </lineage>
</organism>
<dbReference type="OrthoDB" id="7859023at2"/>
<evidence type="ECO:0000313" key="3">
    <source>
        <dbReference type="Proteomes" id="UP000281128"/>
    </source>
</evidence>
<keyword evidence="3" id="KW-1185">Reference proteome</keyword>
<name>A0A3A8B428_9RHOB</name>
<proteinExistence type="predicted"/>
<feature type="compositionally biased region" description="Polar residues" evidence="1">
    <location>
        <begin position="112"/>
        <end position="127"/>
    </location>
</feature>